<dbReference type="InterPro" id="IPR006574">
    <property type="entry name" value="PRY"/>
</dbReference>
<evidence type="ECO:0000256" key="2">
    <source>
        <dbReference type="ARBA" id="ARBA00022771"/>
    </source>
</evidence>
<reference evidence="5" key="1">
    <citation type="journal article" date="2023" name="Front. Mar. Sci.">
        <title>A new Merluccius polli reference genome to investigate the effects of global change in West African waters.</title>
        <authorList>
            <person name="Mateo J.L."/>
            <person name="Blanco-Fernandez C."/>
            <person name="Garcia-Vazquez E."/>
            <person name="Machado-Schiaffino G."/>
        </authorList>
    </citation>
    <scope>NUCLEOTIDE SEQUENCE</scope>
    <source>
        <strain evidence="5">C29</strain>
        <tissue evidence="5">Fin</tissue>
    </source>
</reference>
<dbReference type="Pfam" id="PF00622">
    <property type="entry name" value="SPRY"/>
    <property type="match status" value="1"/>
</dbReference>
<keyword evidence="2" id="KW-0863">Zinc-finger</keyword>
<dbReference type="SMART" id="SM00589">
    <property type="entry name" value="PRY"/>
    <property type="match status" value="1"/>
</dbReference>
<keyword evidence="1" id="KW-0479">Metal-binding</keyword>
<dbReference type="EMBL" id="JAOPHQ010003415">
    <property type="protein sequence ID" value="KAK0143415.1"/>
    <property type="molecule type" value="Genomic_DNA"/>
</dbReference>
<keyword evidence="6" id="KW-1185">Reference proteome</keyword>
<dbReference type="InterPro" id="IPR043136">
    <property type="entry name" value="B30.2/SPRY_sf"/>
</dbReference>
<dbReference type="Gene3D" id="2.60.120.920">
    <property type="match status" value="1"/>
</dbReference>
<feature type="domain" description="B30.2/SPRY" evidence="4">
    <location>
        <begin position="10"/>
        <end position="210"/>
    </location>
</feature>
<dbReference type="CDD" id="cd16040">
    <property type="entry name" value="SPRY_PRY_SNTX"/>
    <property type="match status" value="1"/>
</dbReference>
<dbReference type="PANTHER" id="PTHR25465:SF5">
    <property type="entry name" value="E3 UBIQUITIN_ISG15 LIGASE TRIM25-RELATED"/>
    <property type="match status" value="1"/>
</dbReference>
<proteinExistence type="predicted"/>
<dbReference type="AlphaFoldDB" id="A0AA47MNN7"/>
<dbReference type="GO" id="GO:0008270">
    <property type="term" value="F:zinc ion binding"/>
    <property type="evidence" value="ECO:0007669"/>
    <property type="project" value="UniProtKB-KW"/>
</dbReference>
<keyword evidence="3" id="KW-0862">Zinc</keyword>
<dbReference type="PRINTS" id="PR01407">
    <property type="entry name" value="BUTYPHLNCDUF"/>
</dbReference>
<organism evidence="5 6">
    <name type="scientific">Merluccius polli</name>
    <name type="common">Benguela hake</name>
    <name type="synonym">Merluccius cadenati</name>
    <dbReference type="NCBI Taxonomy" id="89951"/>
    <lineage>
        <taxon>Eukaryota</taxon>
        <taxon>Metazoa</taxon>
        <taxon>Chordata</taxon>
        <taxon>Craniata</taxon>
        <taxon>Vertebrata</taxon>
        <taxon>Euteleostomi</taxon>
        <taxon>Actinopterygii</taxon>
        <taxon>Neopterygii</taxon>
        <taxon>Teleostei</taxon>
        <taxon>Neoteleostei</taxon>
        <taxon>Acanthomorphata</taxon>
        <taxon>Zeiogadaria</taxon>
        <taxon>Gadariae</taxon>
        <taxon>Gadiformes</taxon>
        <taxon>Gadoidei</taxon>
        <taxon>Merlucciidae</taxon>
        <taxon>Merluccius</taxon>
    </lineage>
</organism>
<comment type="caution">
    <text evidence="5">The sequence shown here is derived from an EMBL/GenBank/DDBJ whole genome shotgun (WGS) entry which is preliminary data.</text>
</comment>
<dbReference type="InterPro" id="IPR003879">
    <property type="entry name" value="Butyrophylin_SPRY"/>
</dbReference>
<dbReference type="PROSITE" id="PS50188">
    <property type="entry name" value="B302_SPRY"/>
    <property type="match status" value="1"/>
</dbReference>
<name>A0AA47MNN7_MERPO</name>
<dbReference type="SUPFAM" id="SSF49899">
    <property type="entry name" value="Concanavalin A-like lectins/glucanases"/>
    <property type="match status" value="1"/>
</dbReference>
<dbReference type="InterPro" id="IPR051051">
    <property type="entry name" value="E3_ubiq-ligase_TRIM/RNF"/>
</dbReference>
<dbReference type="PANTHER" id="PTHR25465">
    <property type="entry name" value="B-BOX DOMAIN CONTAINING"/>
    <property type="match status" value="1"/>
</dbReference>
<evidence type="ECO:0000256" key="3">
    <source>
        <dbReference type="ARBA" id="ARBA00022833"/>
    </source>
</evidence>
<dbReference type="Proteomes" id="UP001174136">
    <property type="component" value="Unassembled WGS sequence"/>
</dbReference>
<dbReference type="InterPro" id="IPR003877">
    <property type="entry name" value="SPRY_dom"/>
</dbReference>
<evidence type="ECO:0000259" key="4">
    <source>
        <dbReference type="PROSITE" id="PS50188"/>
    </source>
</evidence>
<dbReference type="Pfam" id="PF13765">
    <property type="entry name" value="PRY"/>
    <property type="match status" value="1"/>
</dbReference>
<accession>A0AA47MNN7</accession>
<evidence type="ECO:0000313" key="6">
    <source>
        <dbReference type="Proteomes" id="UP001174136"/>
    </source>
</evidence>
<dbReference type="InterPro" id="IPR013320">
    <property type="entry name" value="ConA-like_dom_sf"/>
</dbReference>
<dbReference type="GO" id="GO:0005737">
    <property type="term" value="C:cytoplasm"/>
    <property type="evidence" value="ECO:0007669"/>
    <property type="project" value="UniProtKB-ARBA"/>
</dbReference>
<protein>
    <submittedName>
        <fullName evidence="5">Stonustoxin subunit beta</fullName>
    </submittedName>
</protein>
<gene>
    <name evidence="5" type="primary">STXB_16</name>
    <name evidence="5" type="ORF">N1851_018452</name>
</gene>
<evidence type="ECO:0000313" key="5">
    <source>
        <dbReference type="EMBL" id="KAK0143415.1"/>
    </source>
</evidence>
<sequence length="210" mass="23792">MDQLDQLQETWEMEMKPVLRSTLLHDACGLTLDPNTANRHLTLSEDLRKVTQNENHSYPDRPERFDHQPQVLCRESLTGRCYWEVEWREDGIIGVAYRGITRKGWKHDSKLGMNNKPWSLYCHDDGSYIAYYNGQEAAKCHLTPVSTGVGVYLDRPAGSLSFYRVSPGEGGSSNTLTLIHKFHTTFTQEEDLLAGFGFYGPDSSVSLCGL</sequence>
<evidence type="ECO:0000256" key="1">
    <source>
        <dbReference type="ARBA" id="ARBA00022723"/>
    </source>
</evidence>
<dbReference type="InterPro" id="IPR001870">
    <property type="entry name" value="B30.2/SPRY"/>
</dbReference>